<evidence type="ECO:0000313" key="2">
    <source>
        <dbReference type="Proteomes" id="UP000022272"/>
    </source>
</evidence>
<dbReference type="PATRIC" id="fig|1339280.3.peg.2141"/>
<evidence type="ECO:0000313" key="1">
    <source>
        <dbReference type="EMBL" id="EXZ44597.1"/>
    </source>
</evidence>
<name>A0A015ZJN2_BACFG</name>
<organism evidence="1 2">
    <name type="scientific">Bacteroides fragilis str. 2-F-2 #4</name>
    <dbReference type="NCBI Taxonomy" id="1339280"/>
    <lineage>
        <taxon>Bacteria</taxon>
        <taxon>Pseudomonadati</taxon>
        <taxon>Bacteroidota</taxon>
        <taxon>Bacteroidia</taxon>
        <taxon>Bacteroidales</taxon>
        <taxon>Bacteroidaceae</taxon>
        <taxon>Bacteroides</taxon>
    </lineage>
</organism>
<reference evidence="1 2" key="1">
    <citation type="submission" date="2014-02" db="EMBL/GenBank/DDBJ databases">
        <authorList>
            <person name="Sears C."/>
            <person name="Carroll K."/>
            <person name="Sack B.R."/>
            <person name="Qadri F."/>
            <person name="Myers L.L."/>
            <person name="Chung G.-T."/>
            <person name="Escheverria P."/>
            <person name="Fraser C.M."/>
            <person name="Sadzewicz L."/>
            <person name="Shefchek K.A."/>
            <person name="Tallon L."/>
            <person name="Das S.P."/>
            <person name="Daugherty S."/>
            <person name="Mongodin E.F."/>
        </authorList>
    </citation>
    <scope>NUCLEOTIDE SEQUENCE [LARGE SCALE GENOMIC DNA]</scope>
    <source>
        <strain evidence="1 2">2-F-2 #4</strain>
    </source>
</reference>
<dbReference type="AlphaFoldDB" id="A0A015ZJN2"/>
<comment type="caution">
    <text evidence="1">The sequence shown here is derived from an EMBL/GenBank/DDBJ whole genome shotgun (WGS) entry which is preliminary data.</text>
</comment>
<dbReference type="RefSeq" id="WP_032533292.1">
    <property type="nucleotide sequence ID" value="NZ_JGDM01000056.1"/>
</dbReference>
<dbReference type="Proteomes" id="UP000022272">
    <property type="component" value="Unassembled WGS sequence"/>
</dbReference>
<proteinExistence type="predicted"/>
<accession>A0A015ZJN2</accession>
<dbReference type="EMBL" id="JGDM01000056">
    <property type="protein sequence ID" value="EXZ44597.1"/>
    <property type="molecule type" value="Genomic_DNA"/>
</dbReference>
<protein>
    <submittedName>
        <fullName evidence="1">Uncharacterized protein</fullName>
    </submittedName>
</protein>
<sequence>MNEAGEPELISRERLNKEVINALRSSSPRVDVLQEYKKSIEFIELVLSCYKSGDFAPIAAKIQSMKGLVINYIKKRFLLSDEYSLDMAWYAVSELALDDIINKKRMIPMLEYYLKTISRSYVARKRLYLHREKSIDDPDDYTMNVYR</sequence>
<gene>
    <name evidence="1" type="ORF">M076_2232</name>
</gene>